<dbReference type="InterPro" id="IPR036249">
    <property type="entry name" value="Thioredoxin-like_sf"/>
</dbReference>
<proteinExistence type="predicted"/>
<dbReference type="GO" id="GO:0016209">
    <property type="term" value="F:antioxidant activity"/>
    <property type="evidence" value="ECO:0007669"/>
    <property type="project" value="InterPro"/>
</dbReference>
<dbReference type="EMBL" id="CP149782">
    <property type="protein sequence ID" value="WYF44791.1"/>
    <property type="molecule type" value="Genomic_DNA"/>
</dbReference>
<protein>
    <submittedName>
        <fullName evidence="2">Redoxin domain-containing protein</fullName>
    </submittedName>
</protein>
<dbReference type="CDD" id="cd03017">
    <property type="entry name" value="PRX_BCP"/>
    <property type="match status" value="1"/>
</dbReference>
<dbReference type="InterPro" id="IPR013766">
    <property type="entry name" value="Thioredoxin_domain"/>
</dbReference>
<gene>
    <name evidence="2" type="ORF">WDJ50_01365</name>
</gene>
<feature type="domain" description="Thioredoxin" evidence="1">
    <location>
        <begin position="3"/>
        <end position="156"/>
    </location>
</feature>
<accession>A0AAU6Q3D7</accession>
<evidence type="ECO:0000313" key="2">
    <source>
        <dbReference type="EMBL" id="WYF44791.1"/>
    </source>
</evidence>
<dbReference type="RefSeq" id="WP_339095974.1">
    <property type="nucleotide sequence ID" value="NZ_CP149782.1"/>
</dbReference>
<dbReference type="GO" id="GO:0016491">
    <property type="term" value="F:oxidoreductase activity"/>
    <property type="evidence" value="ECO:0007669"/>
    <property type="project" value="InterPro"/>
</dbReference>
<dbReference type="SUPFAM" id="SSF52833">
    <property type="entry name" value="Thioredoxin-like"/>
    <property type="match status" value="1"/>
</dbReference>
<sequence>MRLHVGQPVPSFQARSDQGEALGPATLRGHWAVLHFYGKPEEASGPLQDFEAAQPEFERLGARVIGIGAGTEAEQARWRERLGLTFALIPDGDGAVARAFGLGGLGARLMPRARRQQTFLITPEGQVSHHWGRVEARGHAGAVLETLRLKVGEARA</sequence>
<organism evidence="2">
    <name type="scientific">Deinococcus sp. VB142</name>
    <dbReference type="NCBI Taxonomy" id="3112952"/>
    <lineage>
        <taxon>Bacteria</taxon>
        <taxon>Thermotogati</taxon>
        <taxon>Deinococcota</taxon>
        <taxon>Deinococci</taxon>
        <taxon>Deinococcales</taxon>
        <taxon>Deinococcaceae</taxon>
        <taxon>Deinococcus</taxon>
    </lineage>
</organism>
<dbReference type="AlphaFoldDB" id="A0AAU6Q3D7"/>
<name>A0AAU6Q3D7_9DEIO</name>
<reference evidence="2" key="1">
    <citation type="submission" date="2024-03" db="EMBL/GenBank/DDBJ databases">
        <title>Deinococcus weizhi sp. nov., isolated from human skin.</title>
        <authorList>
            <person name="Wei Z."/>
            <person name="Tian F."/>
            <person name="Yang C."/>
            <person name="Xin L.T."/>
            <person name="Wen Z.J."/>
            <person name="Lan K.C."/>
            <person name="Yu L."/>
            <person name="Zhe W."/>
            <person name="Dan F.D."/>
            <person name="Jun W."/>
            <person name="Rui Z."/>
            <person name="Yong X.J."/>
            <person name="Ting Y."/>
            <person name="Wei X."/>
            <person name="Xu Z.G."/>
            <person name="Xin Z."/>
            <person name="Dong F.G."/>
            <person name="Ni X.M."/>
            <person name="Zheng M.G."/>
            <person name="Chun Y."/>
            <person name="Qian W.X."/>
        </authorList>
    </citation>
    <scope>NUCLEOTIDE SEQUENCE</scope>
    <source>
        <strain evidence="2">VB142</strain>
    </source>
</reference>
<dbReference type="PROSITE" id="PS51352">
    <property type="entry name" value="THIOREDOXIN_2"/>
    <property type="match status" value="1"/>
</dbReference>
<dbReference type="Pfam" id="PF00578">
    <property type="entry name" value="AhpC-TSA"/>
    <property type="match status" value="1"/>
</dbReference>
<dbReference type="Gene3D" id="3.40.30.10">
    <property type="entry name" value="Glutaredoxin"/>
    <property type="match status" value="1"/>
</dbReference>
<evidence type="ECO:0000259" key="1">
    <source>
        <dbReference type="PROSITE" id="PS51352"/>
    </source>
</evidence>
<dbReference type="InterPro" id="IPR000866">
    <property type="entry name" value="AhpC/TSA"/>
</dbReference>